<evidence type="ECO:0000313" key="1">
    <source>
        <dbReference type="EMBL" id="CAQ05084.1"/>
    </source>
</evidence>
<name>B1VH43_CORU7</name>
<proteinExistence type="predicted"/>
<reference evidence="1 2" key="1">
    <citation type="journal article" date="2008" name="J. Biotechnol.">
        <title>The lifestyle of Corynebacterium urealyticum derived from its complete genome sequence established by pyrosequencing.</title>
        <authorList>
            <person name="Tauch A."/>
            <person name="Trost E."/>
            <person name="Tilker A."/>
            <person name="Ludewig U."/>
            <person name="Schneiker S."/>
            <person name="Goesmann A."/>
            <person name="Arnold W."/>
            <person name="Bekel T."/>
            <person name="Brinkrolf K."/>
            <person name="Brune I."/>
            <person name="Goetker S."/>
            <person name="Kalinowski J."/>
            <person name="Kamp P.-B."/>
            <person name="Lobo F.P."/>
            <person name="Viehoever P."/>
            <person name="Weisshaar B."/>
            <person name="Soriano F."/>
            <person name="Droege M."/>
            <person name="Puehler A."/>
        </authorList>
    </citation>
    <scope>NUCLEOTIDE SEQUENCE [LARGE SCALE GENOMIC DNA]</scope>
    <source>
        <strain evidence="2">ATCC 43042 / DSM 7109</strain>
    </source>
</reference>
<dbReference type="KEGG" id="cur:cu1124"/>
<protein>
    <submittedName>
        <fullName evidence="1">Uncharacterized protein</fullName>
    </submittedName>
</protein>
<gene>
    <name evidence="1" type="ordered locus">cu1124</name>
</gene>
<dbReference type="HOGENOM" id="CLU_2698389_0_0_11"/>
<sequence>MSTTACRVSTSCKWSSFSPTLDRRHWLGSGPKRGFILAASSVWLKGAFIWALRRGGFYRASQAVAVKITYYCY</sequence>
<dbReference type="EMBL" id="AM942444">
    <property type="protein sequence ID" value="CAQ05084.1"/>
    <property type="molecule type" value="Genomic_DNA"/>
</dbReference>
<organism evidence="1 2">
    <name type="scientific">Corynebacterium urealyticum (strain ATCC 43042 / DSM 7109)</name>
    <dbReference type="NCBI Taxonomy" id="504474"/>
    <lineage>
        <taxon>Bacteria</taxon>
        <taxon>Bacillati</taxon>
        <taxon>Actinomycetota</taxon>
        <taxon>Actinomycetes</taxon>
        <taxon>Mycobacteriales</taxon>
        <taxon>Corynebacteriaceae</taxon>
        <taxon>Corynebacterium</taxon>
    </lineage>
</organism>
<accession>B1VH43</accession>
<dbReference type="Proteomes" id="UP000001727">
    <property type="component" value="Chromosome"/>
</dbReference>
<dbReference type="STRING" id="504474.cu1124"/>
<keyword evidence="2" id="KW-1185">Reference proteome</keyword>
<dbReference type="AlphaFoldDB" id="B1VH43"/>
<evidence type="ECO:0000313" key="2">
    <source>
        <dbReference type="Proteomes" id="UP000001727"/>
    </source>
</evidence>